<dbReference type="OrthoDB" id="9801651at2"/>
<dbReference type="SMART" id="SM00387">
    <property type="entry name" value="HATPase_c"/>
    <property type="match status" value="1"/>
</dbReference>
<dbReference type="InterPro" id="IPR035965">
    <property type="entry name" value="PAS-like_dom_sf"/>
</dbReference>
<evidence type="ECO:0000256" key="2">
    <source>
        <dbReference type="ARBA" id="ARBA00012438"/>
    </source>
</evidence>
<dbReference type="PANTHER" id="PTHR45339">
    <property type="entry name" value="HYBRID SIGNAL TRANSDUCTION HISTIDINE KINASE J"/>
    <property type="match status" value="1"/>
</dbReference>
<dbReference type="SUPFAM" id="SSF47226">
    <property type="entry name" value="Histidine-containing phosphotransfer domain, HPT domain"/>
    <property type="match status" value="1"/>
</dbReference>
<dbReference type="CDD" id="cd00130">
    <property type="entry name" value="PAS"/>
    <property type="match status" value="4"/>
</dbReference>
<dbReference type="SUPFAM" id="SSF52172">
    <property type="entry name" value="CheY-like"/>
    <property type="match status" value="2"/>
</dbReference>
<dbReference type="Gene3D" id="1.20.120.160">
    <property type="entry name" value="HPT domain"/>
    <property type="match status" value="1"/>
</dbReference>
<dbReference type="FunFam" id="3.30.565.10:FF:000010">
    <property type="entry name" value="Sensor histidine kinase RcsC"/>
    <property type="match status" value="1"/>
</dbReference>
<reference evidence="14 15" key="1">
    <citation type="submission" date="2019-07" db="EMBL/GenBank/DDBJ databases">
        <title>Whole genome shotgun sequence of Rhodospirillum oryzae NBRC 107573.</title>
        <authorList>
            <person name="Hosoyama A."/>
            <person name="Uohara A."/>
            <person name="Ohji S."/>
            <person name="Ichikawa N."/>
        </authorList>
    </citation>
    <scope>NUCLEOTIDE SEQUENCE [LARGE SCALE GENOMIC DNA]</scope>
    <source>
        <strain evidence="14 15">NBRC 107573</strain>
    </source>
</reference>
<dbReference type="SMART" id="SM00091">
    <property type="entry name" value="PAS"/>
    <property type="match status" value="5"/>
</dbReference>
<feature type="domain" description="HPt" evidence="13">
    <location>
        <begin position="1436"/>
        <end position="1528"/>
    </location>
</feature>
<keyword evidence="3 6" id="KW-0597">Phosphoprotein</keyword>
<dbReference type="GO" id="GO:0005524">
    <property type="term" value="F:ATP binding"/>
    <property type="evidence" value="ECO:0007669"/>
    <property type="project" value="UniProtKB-KW"/>
</dbReference>
<evidence type="ECO:0000259" key="13">
    <source>
        <dbReference type="PROSITE" id="PS50894"/>
    </source>
</evidence>
<dbReference type="SUPFAM" id="SSF55785">
    <property type="entry name" value="PYP-like sensor domain (PAS domain)"/>
    <property type="match status" value="5"/>
</dbReference>
<dbReference type="CDD" id="cd17546">
    <property type="entry name" value="REC_hyHK_CKI1_RcsC-like"/>
    <property type="match status" value="2"/>
</dbReference>
<dbReference type="Gene3D" id="1.10.287.130">
    <property type="match status" value="1"/>
</dbReference>
<proteinExistence type="predicted"/>
<dbReference type="GO" id="GO:0000155">
    <property type="term" value="F:phosphorelay sensor kinase activity"/>
    <property type="evidence" value="ECO:0007669"/>
    <property type="project" value="InterPro"/>
</dbReference>
<dbReference type="CDD" id="cd16922">
    <property type="entry name" value="HATPase_EvgS-ArcB-TorS-like"/>
    <property type="match status" value="1"/>
</dbReference>
<feature type="domain" description="PAC" evidence="12">
    <location>
        <begin position="292"/>
        <end position="344"/>
    </location>
</feature>
<evidence type="ECO:0000256" key="3">
    <source>
        <dbReference type="ARBA" id="ARBA00022553"/>
    </source>
</evidence>
<feature type="transmembrane region" description="Helical" evidence="8">
    <location>
        <begin position="20"/>
        <end position="38"/>
    </location>
</feature>
<dbReference type="InterPro" id="IPR011006">
    <property type="entry name" value="CheY-like_superfamily"/>
</dbReference>
<dbReference type="PROSITE" id="PS50109">
    <property type="entry name" value="HIS_KIN"/>
    <property type="match status" value="1"/>
</dbReference>
<dbReference type="CDD" id="cd00082">
    <property type="entry name" value="HisKA"/>
    <property type="match status" value="1"/>
</dbReference>
<dbReference type="InterPro" id="IPR004358">
    <property type="entry name" value="Sig_transdc_His_kin-like_C"/>
</dbReference>
<dbReference type="GO" id="GO:0005886">
    <property type="term" value="C:plasma membrane"/>
    <property type="evidence" value="ECO:0007669"/>
    <property type="project" value="UniProtKB-SubCell"/>
</dbReference>
<dbReference type="Pfam" id="PF02518">
    <property type="entry name" value="HATPase_c"/>
    <property type="match status" value="1"/>
</dbReference>
<evidence type="ECO:0000259" key="9">
    <source>
        <dbReference type="PROSITE" id="PS50109"/>
    </source>
</evidence>
<dbReference type="SMART" id="SM00086">
    <property type="entry name" value="PAC"/>
    <property type="match status" value="3"/>
</dbReference>
<dbReference type="SUPFAM" id="SSF55874">
    <property type="entry name" value="ATPase domain of HSP90 chaperone/DNA topoisomerase II/histidine kinase"/>
    <property type="match status" value="1"/>
</dbReference>
<dbReference type="EMBL" id="BJZO01000007">
    <property type="protein sequence ID" value="GEO80291.1"/>
    <property type="molecule type" value="Genomic_DNA"/>
</dbReference>
<dbReference type="InterPro" id="IPR008207">
    <property type="entry name" value="Sig_transdc_His_kin_Hpt_dom"/>
</dbReference>
<dbReference type="Gene3D" id="3.30.565.10">
    <property type="entry name" value="Histidine kinase-like ATPase, C-terminal domain"/>
    <property type="match status" value="1"/>
</dbReference>
<feature type="compositionally biased region" description="Pro residues" evidence="7">
    <location>
        <begin position="1406"/>
        <end position="1417"/>
    </location>
</feature>
<accession>A0A512H4D4</accession>
<dbReference type="InterPro" id="IPR001610">
    <property type="entry name" value="PAC"/>
</dbReference>
<feature type="modified residue" description="4-aspartylphosphate" evidence="6">
    <location>
        <position position="1186"/>
    </location>
</feature>
<dbReference type="InterPro" id="IPR003594">
    <property type="entry name" value="HATPase_dom"/>
</dbReference>
<keyword evidence="8" id="KW-0812">Transmembrane</keyword>
<dbReference type="Gene3D" id="3.30.450.20">
    <property type="entry name" value="PAS domain"/>
    <property type="match status" value="5"/>
</dbReference>
<dbReference type="InterPro" id="IPR003661">
    <property type="entry name" value="HisK_dim/P_dom"/>
</dbReference>
<comment type="catalytic activity">
    <reaction evidence="1">
        <text>ATP + protein L-histidine = ADP + protein N-phospho-L-histidine.</text>
        <dbReference type="EC" id="2.7.13.3"/>
    </reaction>
</comment>
<sequence>MSDPPSSPRSRWDMRPNAFITALLGVIVVSSGLFLGWAHQIWHRSYTTFAPLADSIHQSQGAATQALLLQIREGSQRRDSQELSGATLSLLEKSALHLKDAIEGKTTLEGRQSTPPPDSLLEDLKAYQDALAQFDQTIRAVVRQDTLDQNTRLSLLQQYYEADRLANHLSDQLLANLAHDVETRRHELEVALALWSLFLVTAVTLALRAHRIQNALNHQQDMIRALLETTTDGVFVRDTEGRYLMVNETVATMIGRTSADMLGRTDEEVVSPEVLTQIRHSDEVVFAAGRVCSFETALSRPDGTERILWTTKGPIHDNRGRLAGVFGIARDITERKMAERQMRDREAQLQGIIENLNEGLILFSPAGEFLSWNRAAMVMHGFTGQRAPQGSLAQFHEHYELTDADGVLLEFSQWPIMRVLRGENLRDFEITSRRRDGLWEKTFSCGGCLVSDPDGLPIIGILSLSDITERKKAENALRTSEKRFQLFMDNSPTVAWIKDLSGRHLYLSRRFTQRTGKGPADWLGQTNKDLFPPDVAEALSASDQMVVELRRPIEVDERTPNPDGTFSDWRTIKFPFQDASNAWFIGAIALDVTERRRAEAELERHRQHLEALVSERTRELIAAEAQARLLLDSTADGLCGIAPDGSVTFINPIACEMLALTPAQALGQSIHALIHSPPGNGAPCQPENCALLADLRAGVAVENREDVFWTSDGRPIPVLCASHPIRDGAVLSGAVLSFMDISPLKAMEDSLQRTRTVLQNVLDTLPATVGYWNTDLTNRFANHAYLTWFGIDPATIPGRHMREVIGEKRFQRKEPYVKGVLRGVAQTFEQVFSSPDGSSVRYARQSLIPDMMNGEVRGFLSVIDDITSIKEAERLADAARVEAERLAQVRSEFLANMSHEIRTPMNVILGFASLLDRAPLGASEHELVRKLRRAGQSLMTILNDILDFSRIEAGRVAIENVPFLLNDVLEHVATVMASAAENKPIELLVGPAPPDVQGLEGDALRVEQVLTNLVCNALKFTEHGFVSLTVACLENTSSRVHLRFMVSDSGIGIAPDKQQAIFSAFEQADSSTTRRYGGSGLGLSICKRLVDLMGGTIAVESTPGRGSTFIVDLPFNTCDQPDAFVSLLGHRHLLIADDHADARAVLSATALNLGWTAEPVASGEEAVTRALTRAHEGTPFDVLLLDWQMPGLDGLKAGKAIRTALEQETAGQKPLIVMISAYSRDDLKRHPDADVADVILTKPVTASALADAVHAAENRRDKTQLRLPVPAPKGTPRLSGKRVLVVDDSEINLEMAELILSNEGATVCVASHGQEALDLLRATNAPFDVVLMDVQMPDMDGCETTRRLRAMPGLETIPVIAVSAGALKSEREAALAVGMSGFVAKPFEIDELINAVRDASPLDTPSLPPPPPPPPPADPRRLPVLDPRRGRGVWGDTARYHKALRRFAQDYDGAGERLRDAVDAGDKTTAGTLAHKLKGAAGALALARVEGLAGALARWAREEGSPTAPVDDLTRALATALDDSLMAITHETGLPTSLPQGPLTTDIPAALPTLEALLNALDRDRPGEAEPILGALATLVPAELLAPARERIDAFDFRAAEALIRSLRDWLRDSAVAPAASPTDTRTDGE</sequence>
<dbReference type="Pfam" id="PF01627">
    <property type="entry name" value="Hpt"/>
    <property type="match status" value="1"/>
</dbReference>
<dbReference type="Proteomes" id="UP000321567">
    <property type="component" value="Unassembled WGS sequence"/>
</dbReference>
<evidence type="ECO:0000313" key="14">
    <source>
        <dbReference type="EMBL" id="GEO80291.1"/>
    </source>
</evidence>
<dbReference type="PROSITE" id="PS50894">
    <property type="entry name" value="HPT"/>
    <property type="match status" value="1"/>
</dbReference>
<feature type="modified residue" description="Phosphohistidine" evidence="5">
    <location>
        <position position="1475"/>
    </location>
</feature>
<dbReference type="InterPro" id="IPR013656">
    <property type="entry name" value="PAS_4"/>
</dbReference>
<dbReference type="InterPro" id="IPR000014">
    <property type="entry name" value="PAS"/>
</dbReference>
<feature type="domain" description="Histidine kinase" evidence="9">
    <location>
        <begin position="896"/>
        <end position="1117"/>
    </location>
</feature>
<evidence type="ECO:0000256" key="6">
    <source>
        <dbReference type="PROSITE-ProRule" id="PRU00169"/>
    </source>
</evidence>
<dbReference type="InterPro" id="IPR013767">
    <property type="entry name" value="PAS_fold"/>
</dbReference>
<feature type="compositionally biased region" description="Basic and acidic residues" evidence="7">
    <location>
        <begin position="1418"/>
        <end position="1428"/>
    </location>
</feature>
<evidence type="ECO:0000259" key="12">
    <source>
        <dbReference type="PROSITE" id="PS50113"/>
    </source>
</evidence>
<dbReference type="Gene3D" id="3.40.50.2300">
    <property type="match status" value="2"/>
</dbReference>
<dbReference type="Pfam" id="PF13188">
    <property type="entry name" value="PAS_8"/>
    <property type="match status" value="1"/>
</dbReference>
<evidence type="ECO:0000256" key="1">
    <source>
        <dbReference type="ARBA" id="ARBA00000085"/>
    </source>
</evidence>
<evidence type="ECO:0000256" key="5">
    <source>
        <dbReference type="PROSITE-ProRule" id="PRU00110"/>
    </source>
</evidence>
<dbReference type="PROSITE" id="PS50113">
    <property type="entry name" value="PAC"/>
    <property type="match status" value="2"/>
</dbReference>
<dbReference type="InterPro" id="IPR036097">
    <property type="entry name" value="HisK_dim/P_sf"/>
</dbReference>
<name>A0A512H4D4_9PROT</name>
<organism evidence="14 15">
    <name type="scientific">Pararhodospirillum oryzae</name>
    <dbReference type="NCBI Taxonomy" id="478448"/>
    <lineage>
        <taxon>Bacteria</taxon>
        <taxon>Pseudomonadati</taxon>
        <taxon>Pseudomonadota</taxon>
        <taxon>Alphaproteobacteria</taxon>
        <taxon>Rhodospirillales</taxon>
        <taxon>Rhodospirillaceae</taxon>
        <taxon>Pararhodospirillum</taxon>
    </lineage>
</organism>
<dbReference type="RefSeq" id="WP_147162356.1">
    <property type="nucleotide sequence ID" value="NZ_BJZO01000007.1"/>
</dbReference>
<dbReference type="EC" id="2.7.13.3" evidence="2"/>
<evidence type="ECO:0000313" key="15">
    <source>
        <dbReference type="Proteomes" id="UP000321567"/>
    </source>
</evidence>
<dbReference type="PRINTS" id="PR00344">
    <property type="entry name" value="BCTRLSENSOR"/>
</dbReference>
<keyword evidence="8" id="KW-0472">Membrane</keyword>
<feature type="domain" description="PAS" evidence="11">
    <location>
        <begin position="480"/>
        <end position="550"/>
    </location>
</feature>
<evidence type="ECO:0000259" key="11">
    <source>
        <dbReference type="PROSITE" id="PS50112"/>
    </source>
</evidence>
<comment type="caution">
    <text evidence="14">The sequence shown here is derived from an EMBL/GenBank/DDBJ whole genome shotgun (WGS) entry which is preliminary data.</text>
</comment>
<dbReference type="InterPro" id="IPR036890">
    <property type="entry name" value="HATPase_C_sf"/>
</dbReference>
<gene>
    <name evidence="14" type="ORF">ROR02_04220</name>
</gene>
<feature type="modified residue" description="4-aspartylphosphate" evidence="6">
    <location>
        <position position="1333"/>
    </location>
</feature>
<dbReference type="InterPro" id="IPR036641">
    <property type="entry name" value="HPT_dom_sf"/>
</dbReference>
<dbReference type="PROSITE" id="PS50112">
    <property type="entry name" value="PAS"/>
    <property type="match status" value="3"/>
</dbReference>
<feature type="domain" description="PAC" evidence="12">
    <location>
        <begin position="426"/>
        <end position="479"/>
    </location>
</feature>
<protein>
    <recommendedName>
        <fullName evidence="2">histidine kinase</fullName>
        <ecNumber evidence="2">2.7.13.3</ecNumber>
    </recommendedName>
</protein>
<keyword evidence="8" id="KW-1133">Transmembrane helix</keyword>
<feature type="domain" description="Response regulatory" evidence="10">
    <location>
        <begin position="1132"/>
        <end position="1257"/>
    </location>
</feature>
<dbReference type="PROSITE" id="PS50110">
    <property type="entry name" value="RESPONSE_REGULATORY"/>
    <property type="match status" value="2"/>
</dbReference>
<evidence type="ECO:0000256" key="8">
    <source>
        <dbReference type="SAM" id="Phobius"/>
    </source>
</evidence>
<dbReference type="InterPro" id="IPR000700">
    <property type="entry name" value="PAS-assoc_C"/>
</dbReference>
<dbReference type="SUPFAM" id="SSF47384">
    <property type="entry name" value="Homodimeric domain of signal transducing histidine kinase"/>
    <property type="match status" value="1"/>
</dbReference>
<dbReference type="Pfam" id="PF00072">
    <property type="entry name" value="Response_reg"/>
    <property type="match status" value="2"/>
</dbReference>
<dbReference type="PANTHER" id="PTHR45339:SF5">
    <property type="entry name" value="HISTIDINE KINASE"/>
    <property type="match status" value="1"/>
</dbReference>
<keyword evidence="4" id="KW-0902">Two-component regulatory system</keyword>
<dbReference type="InterPro" id="IPR005467">
    <property type="entry name" value="His_kinase_dom"/>
</dbReference>
<dbReference type="NCBIfam" id="TIGR00229">
    <property type="entry name" value="sensory_box"/>
    <property type="match status" value="5"/>
</dbReference>
<feature type="domain" description="PAS" evidence="11">
    <location>
        <begin position="219"/>
        <end position="289"/>
    </location>
</feature>
<feature type="domain" description="Response regulatory" evidence="10">
    <location>
        <begin position="1282"/>
        <end position="1400"/>
    </location>
</feature>
<evidence type="ECO:0000256" key="7">
    <source>
        <dbReference type="SAM" id="MobiDB-lite"/>
    </source>
</evidence>
<dbReference type="SMART" id="SM00448">
    <property type="entry name" value="REC"/>
    <property type="match status" value="2"/>
</dbReference>
<dbReference type="InterPro" id="IPR001789">
    <property type="entry name" value="Sig_transdc_resp-reg_receiver"/>
</dbReference>
<evidence type="ECO:0000256" key="4">
    <source>
        <dbReference type="ARBA" id="ARBA00023012"/>
    </source>
</evidence>
<dbReference type="Pfam" id="PF00989">
    <property type="entry name" value="PAS"/>
    <property type="match status" value="1"/>
</dbReference>
<feature type="region of interest" description="Disordered" evidence="7">
    <location>
        <begin position="1399"/>
        <end position="1428"/>
    </location>
</feature>
<dbReference type="SMART" id="SM00388">
    <property type="entry name" value="HisKA"/>
    <property type="match status" value="1"/>
</dbReference>
<keyword evidence="15" id="KW-1185">Reference proteome</keyword>
<dbReference type="Pfam" id="PF08448">
    <property type="entry name" value="PAS_4"/>
    <property type="match status" value="3"/>
</dbReference>
<feature type="domain" description="PAS" evidence="11">
    <location>
        <begin position="623"/>
        <end position="675"/>
    </location>
</feature>
<evidence type="ECO:0000259" key="10">
    <source>
        <dbReference type="PROSITE" id="PS50110"/>
    </source>
</evidence>
<dbReference type="Pfam" id="PF00512">
    <property type="entry name" value="HisKA"/>
    <property type="match status" value="1"/>
</dbReference>